<comment type="caution">
    <text evidence="1">The sequence shown here is derived from an EMBL/GenBank/DDBJ whole genome shotgun (WGS) entry which is preliminary data.</text>
</comment>
<protein>
    <recommendedName>
        <fullName evidence="3">Transposase</fullName>
    </recommendedName>
</protein>
<keyword evidence="2" id="KW-1185">Reference proteome</keyword>
<dbReference type="RefSeq" id="WP_344753619.1">
    <property type="nucleotide sequence ID" value="NZ_BAABAE010000002.1"/>
</dbReference>
<proteinExistence type="predicted"/>
<accession>A0ABP7F9T0</accession>
<dbReference type="EMBL" id="BAABAE010000002">
    <property type="protein sequence ID" value="GAA3732628.1"/>
    <property type="molecule type" value="Genomic_DNA"/>
</dbReference>
<evidence type="ECO:0000313" key="2">
    <source>
        <dbReference type="Proteomes" id="UP001501004"/>
    </source>
</evidence>
<evidence type="ECO:0008006" key="3">
    <source>
        <dbReference type="Google" id="ProtNLM"/>
    </source>
</evidence>
<evidence type="ECO:0000313" key="1">
    <source>
        <dbReference type="EMBL" id="GAA3732628.1"/>
    </source>
</evidence>
<gene>
    <name evidence="1" type="ORF">GCM10022239_06260</name>
</gene>
<organism evidence="1 2">
    <name type="scientific">Leifsonella bigeumensis</name>
    <dbReference type="NCBI Taxonomy" id="433643"/>
    <lineage>
        <taxon>Bacteria</taxon>
        <taxon>Bacillati</taxon>
        <taxon>Actinomycetota</taxon>
        <taxon>Actinomycetes</taxon>
        <taxon>Micrococcales</taxon>
        <taxon>Microbacteriaceae</taxon>
        <taxon>Leifsonella</taxon>
    </lineage>
</organism>
<dbReference type="Proteomes" id="UP001501004">
    <property type="component" value="Unassembled WGS sequence"/>
</dbReference>
<sequence>MRHRFGYDLAEVVAWVASLPGLQKTVYEAGPTGFGLARLLRLDEITAVRVPSIEEETARDLVRSREDTRQDLMAARHRLSKLMLRHGLRVFGRGSVDSKT</sequence>
<name>A0ABP7F9T0_9MICO</name>
<reference evidence="2" key="1">
    <citation type="journal article" date="2019" name="Int. J. Syst. Evol. Microbiol.">
        <title>The Global Catalogue of Microorganisms (GCM) 10K type strain sequencing project: providing services to taxonomists for standard genome sequencing and annotation.</title>
        <authorList>
            <consortium name="The Broad Institute Genomics Platform"/>
            <consortium name="The Broad Institute Genome Sequencing Center for Infectious Disease"/>
            <person name="Wu L."/>
            <person name="Ma J."/>
        </authorList>
    </citation>
    <scope>NUCLEOTIDE SEQUENCE [LARGE SCALE GENOMIC DNA]</scope>
    <source>
        <strain evidence="2">JCM 16949</strain>
    </source>
</reference>